<proteinExistence type="predicted"/>
<evidence type="ECO:0008006" key="4">
    <source>
        <dbReference type="Google" id="ProtNLM"/>
    </source>
</evidence>
<organism evidence="2 3">
    <name type="scientific">Parabacteroides segnis</name>
    <dbReference type="NCBI Taxonomy" id="2763058"/>
    <lineage>
        <taxon>Bacteria</taxon>
        <taxon>Pseudomonadati</taxon>
        <taxon>Bacteroidota</taxon>
        <taxon>Bacteroidia</taxon>
        <taxon>Bacteroidales</taxon>
        <taxon>Tannerellaceae</taxon>
        <taxon>Parabacteroides</taxon>
    </lineage>
</organism>
<sequence length="242" mass="26631">MHKYGIILGACMALLACCSCNNDLVEYKSNDLKITLQKGESWLHDFPLFLGISRKNPPQIAIWLEDKDGNYLSTVYVTHKIATQSWLMAGKNRRKEALPHWCYSRGVKYDDGLYLPTKKEPFTDGLTGATPHSGFDVKMQPADGLKQFRIKIEINHSTDFNESYPKSAQEGDDNYSGGKEGSGQPAVVYAADIDLTSGVTSYVASLIGHSSPDGSNGQLYTDTSTLTSALKIVEQITITIQP</sequence>
<keyword evidence="3" id="KW-1185">Reference proteome</keyword>
<gene>
    <name evidence="2" type="ORF">H8S77_22625</name>
</gene>
<dbReference type="Proteomes" id="UP000644010">
    <property type="component" value="Unassembled WGS sequence"/>
</dbReference>
<name>A0ABR7E7D9_9BACT</name>
<feature type="region of interest" description="Disordered" evidence="1">
    <location>
        <begin position="161"/>
        <end position="181"/>
    </location>
</feature>
<dbReference type="EMBL" id="JACOOI010000035">
    <property type="protein sequence ID" value="MBC5645677.1"/>
    <property type="molecule type" value="Genomic_DNA"/>
</dbReference>
<evidence type="ECO:0000313" key="2">
    <source>
        <dbReference type="EMBL" id="MBC5645677.1"/>
    </source>
</evidence>
<reference evidence="2 3" key="1">
    <citation type="submission" date="2020-08" db="EMBL/GenBank/DDBJ databases">
        <title>Genome public.</title>
        <authorList>
            <person name="Liu C."/>
            <person name="Sun Q."/>
        </authorList>
    </citation>
    <scope>NUCLEOTIDE SEQUENCE [LARGE SCALE GENOMIC DNA]</scope>
    <source>
        <strain evidence="2 3">BX2</strain>
    </source>
</reference>
<comment type="caution">
    <text evidence="2">The sequence shown here is derived from an EMBL/GenBank/DDBJ whole genome shotgun (WGS) entry which is preliminary data.</text>
</comment>
<evidence type="ECO:0000256" key="1">
    <source>
        <dbReference type="SAM" id="MobiDB-lite"/>
    </source>
</evidence>
<dbReference type="PROSITE" id="PS51257">
    <property type="entry name" value="PROKAR_LIPOPROTEIN"/>
    <property type="match status" value="1"/>
</dbReference>
<dbReference type="RefSeq" id="WP_186961304.1">
    <property type="nucleotide sequence ID" value="NZ_JACOOI010000035.1"/>
</dbReference>
<evidence type="ECO:0000313" key="3">
    <source>
        <dbReference type="Proteomes" id="UP000644010"/>
    </source>
</evidence>
<accession>A0ABR7E7D9</accession>
<protein>
    <recommendedName>
        <fullName evidence="4">DUF2271 domain-containing protein</fullName>
    </recommendedName>
</protein>